<feature type="compositionally biased region" description="Low complexity" evidence="3">
    <location>
        <begin position="121"/>
        <end position="137"/>
    </location>
</feature>
<dbReference type="InterPro" id="IPR029047">
    <property type="entry name" value="HSP70_peptide-bd_sf"/>
</dbReference>
<feature type="region of interest" description="Disordered" evidence="3">
    <location>
        <begin position="121"/>
        <end position="161"/>
    </location>
</feature>
<dbReference type="EMBL" id="DYYG01000064">
    <property type="protein sequence ID" value="HJE26009.1"/>
    <property type="molecule type" value="Genomic_DNA"/>
</dbReference>
<dbReference type="SUPFAM" id="SSF100934">
    <property type="entry name" value="Heat shock protein 70kD (HSP70), C-terminal subdomain"/>
    <property type="match status" value="1"/>
</dbReference>
<comment type="caution">
    <text evidence="4">The sequence shown here is derived from an EMBL/GenBank/DDBJ whole genome shotgun (WGS) entry which is preliminary data.</text>
</comment>
<gene>
    <name evidence="4" type="ORF">K8W01_20365</name>
</gene>
<dbReference type="Gene3D" id="2.60.34.10">
    <property type="entry name" value="Substrate Binding Domain Of DNAk, Chain A, domain 1"/>
    <property type="match status" value="1"/>
</dbReference>
<evidence type="ECO:0000256" key="1">
    <source>
        <dbReference type="ARBA" id="ARBA00022741"/>
    </source>
</evidence>
<dbReference type="Pfam" id="PF00012">
    <property type="entry name" value="HSP70"/>
    <property type="match status" value="1"/>
</dbReference>
<evidence type="ECO:0000256" key="3">
    <source>
        <dbReference type="SAM" id="MobiDB-lite"/>
    </source>
</evidence>
<proteinExistence type="predicted"/>
<sequence>VNVTAKDKATNKEHQIRIQASGGLSDADIEKMVKDAEANAEADKKRRELVEVKNQGESLIHATEKSVSEYGDKVSAADKGAIETAIAALRTALEGEDAEGIKAKTNDLMQASMKLGEAMYAASQAEGAPGAEGASASGEKKDDVIDADFQEVDENERKKRA</sequence>
<dbReference type="InterPro" id="IPR029048">
    <property type="entry name" value="HSP70_C_sf"/>
</dbReference>
<dbReference type="FunFam" id="1.20.1270.10:FF:000001">
    <property type="entry name" value="Molecular chaperone DnaK"/>
    <property type="match status" value="1"/>
</dbReference>
<evidence type="ECO:0000313" key="4">
    <source>
        <dbReference type="EMBL" id="HJE26009.1"/>
    </source>
</evidence>
<dbReference type="GO" id="GO:0140662">
    <property type="term" value="F:ATP-dependent protein folding chaperone"/>
    <property type="evidence" value="ECO:0007669"/>
    <property type="project" value="InterPro"/>
</dbReference>
<feature type="non-terminal residue" evidence="4">
    <location>
        <position position="1"/>
    </location>
</feature>
<protein>
    <submittedName>
        <fullName evidence="4">Hsp70 family protein</fullName>
    </submittedName>
</protein>
<dbReference type="Proteomes" id="UP000742631">
    <property type="component" value="Unassembled WGS sequence"/>
</dbReference>
<evidence type="ECO:0000256" key="2">
    <source>
        <dbReference type="ARBA" id="ARBA00022840"/>
    </source>
</evidence>
<name>A0A921E5T8_9HYPH</name>
<accession>A0A921E5T8</accession>
<dbReference type="InterPro" id="IPR013126">
    <property type="entry name" value="Hsp_70_fam"/>
</dbReference>
<organism evidence="4 5">
    <name type="scientific">Methylorubrum populi</name>
    <dbReference type="NCBI Taxonomy" id="223967"/>
    <lineage>
        <taxon>Bacteria</taxon>
        <taxon>Pseudomonadati</taxon>
        <taxon>Pseudomonadota</taxon>
        <taxon>Alphaproteobacteria</taxon>
        <taxon>Hyphomicrobiales</taxon>
        <taxon>Methylobacteriaceae</taxon>
        <taxon>Methylorubrum</taxon>
    </lineage>
</organism>
<feature type="compositionally biased region" description="Acidic residues" evidence="3">
    <location>
        <begin position="145"/>
        <end position="154"/>
    </location>
</feature>
<dbReference type="Gene3D" id="1.20.1270.10">
    <property type="match status" value="1"/>
</dbReference>
<evidence type="ECO:0000313" key="5">
    <source>
        <dbReference type="Proteomes" id="UP000742631"/>
    </source>
</evidence>
<reference evidence="4" key="1">
    <citation type="journal article" date="2021" name="PeerJ">
        <title>Extensive microbial diversity within the chicken gut microbiome revealed by metagenomics and culture.</title>
        <authorList>
            <person name="Gilroy R."/>
            <person name="Ravi A."/>
            <person name="Getino M."/>
            <person name="Pursley I."/>
            <person name="Horton D.L."/>
            <person name="Alikhan N.F."/>
            <person name="Baker D."/>
            <person name="Gharbi K."/>
            <person name="Hall N."/>
            <person name="Watson M."/>
            <person name="Adriaenssens E.M."/>
            <person name="Foster-Nyarko E."/>
            <person name="Jarju S."/>
            <person name="Secka A."/>
            <person name="Antonio M."/>
            <person name="Oren A."/>
            <person name="Chaudhuri R.R."/>
            <person name="La Ragione R."/>
            <person name="Hildebrand F."/>
            <person name="Pallen M.J."/>
        </authorList>
    </citation>
    <scope>NUCLEOTIDE SEQUENCE</scope>
    <source>
        <strain evidence="4">316</strain>
    </source>
</reference>
<keyword evidence="1" id="KW-0547">Nucleotide-binding</keyword>
<dbReference type="GO" id="GO:0005524">
    <property type="term" value="F:ATP binding"/>
    <property type="evidence" value="ECO:0007669"/>
    <property type="project" value="UniProtKB-KW"/>
</dbReference>
<reference evidence="4" key="2">
    <citation type="submission" date="2021-09" db="EMBL/GenBank/DDBJ databases">
        <authorList>
            <person name="Gilroy R."/>
        </authorList>
    </citation>
    <scope>NUCLEOTIDE SEQUENCE</scope>
    <source>
        <strain evidence="4">316</strain>
    </source>
</reference>
<keyword evidence="2" id="KW-0067">ATP-binding</keyword>
<dbReference type="AlphaFoldDB" id="A0A921E5T8"/>